<name>A0ACB8T4X6_9AGAM</name>
<keyword evidence="2" id="KW-1185">Reference proteome</keyword>
<comment type="caution">
    <text evidence="1">The sequence shown here is derived from an EMBL/GenBank/DDBJ whole genome shotgun (WGS) entry which is preliminary data.</text>
</comment>
<accession>A0ACB8T4X6</accession>
<dbReference type="Proteomes" id="UP000814140">
    <property type="component" value="Unassembled WGS sequence"/>
</dbReference>
<proteinExistence type="predicted"/>
<organism evidence="1 2">
    <name type="scientific">Artomyces pyxidatus</name>
    <dbReference type="NCBI Taxonomy" id="48021"/>
    <lineage>
        <taxon>Eukaryota</taxon>
        <taxon>Fungi</taxon>
        <taxon>Dikarya</taxon>
        <taxon>Basidiomycota</taxon>
        <taxon>Agaricomycotina</taxon>
        <taxon>Agaricomycetes</taxon>
        <taxon>Russulales</taxon>
        <taxon>Auriscalpiaceae</taxon>
        <taxon>Artomyces</taxon>
    </lineage>
</organism>
<protein>
    <submittedName>
        <fullName evidence="1">RTA1-like protein</fullName>
    </submittedName>
</protein>
<reference evidence="1" key="1">
    <citation type="submission" date="2021-03" db="EMBL/GenBank/DDBJ databases">
        <authorList>
            <consortium name="DOE Joint Genome Institute"/>
            <person name="Ahrendt S."/>
            <person name="Looney B.P."/>
            <person name="Miyauchi S."/>
            <person name="Morin E."/>
            <person name="Drula E."/>
            <person name="Courty P.E."/>
            <person name="Chicoki N."/>
            <person name="Fauchery L."/>
            <person name="Kohler A."/>
            <person name="Kuo A."/>
            <person name="Labutti K."/>
            <person name="Pangilinan J."/>
            <person name="Lipzen A."/>
            <person name="Riley R."/>
            <person name="Andreopoulos W."/>
            <person name="He G."/>
            <person name="Johnson J."/>
            <person name="Barry K.W."/>
            <person name="Grigoriev I.V."/>
            <person name="Nagy L."/>
            <person name="Hibbett D."/>
            <person name="Henrissat B."/>
            <person name="Matheny P.B."/>
            <person name="Labbe J."/>
            <person name="Martin F."/>
        </authorList>
    </citation>
    <scope>NUCLEOTIDE SEQUENCE</scope>
    <source>
        <strain evidence="1">HHB10654</strain>
    </source>
</reference>
<evidence type="ECO:0000313" key="1">
    <source>
        <dbReference type="EMBL" id="KAI0063778.1"/>
    </source>
</evidence>
<reference evidence="1" key="2">
    <citation type="journal article" date="2022" name="New Phytol.">
        <title>Evolutionary transition to the ectomycorrhizal habit in the genomes of a hyperdiverse lineage of mushroom-forming fungi.</title>
        <authorList>
            <person name="Looney B."/>
            <person name="Miyauchi S."/>
            <person name="Morin E."/>
            <person name="Drula E."/>
            <person name="Courty P.E."/>
            <person name="Kohler A."/>
            <person name="Kuo A."/>
            <person name="LaButti K."/>
            <person name="Pangilinan J."/>
            <person name="Lipzen A."/>
            <person name="Riley R."/>
            <person name="Andreopoulos W."/>
            <person name="He G."/>
            <person name="Johnson J."/>
            <person name="Nolan M."/>
            <person name="Tritt A."/>
            <person name="Barry K.W."/>
            <person name="Grigoriev I.V."/>
            <person name="Nagy L.G."/>
            <person name="Hibbett D."/>
            <person name="Henrissat B."/>
            <person name="Matheny P.B."/>
            <person name="Labbe J."/>
            <person name="Martin F.M."/>
        </authorList>
    </citation>
    <scope>NUCLEOTIDE SEQUENCE</scope>
    <source>
        <strain evidence="1">HHB10654</strain>
    </source>
</reference>
<evidence type="ECO:0000313" key="2">
    <source>
        <dbReference type="Proteomes" id="UP000814140"/>
    </source>
</evidence>
<dbReference type="EMBL" id="MU277201">
    <property type="protein sequence ID" value="KAI0063778.1"/>
    <property type="molecule type" value="Genomic_DNA"/>
</dbReference>
<gene>
    <name evidence="1" type="ORF">BV25DRAFT_360857</name>
</gene>
<sequence length="327" mass="36022">MAPTPPQLLASVVLAAALLAASPATAKVSGPTGPRPADPYADPKDDPYNPLGYITSNVLTTVALVLIIASFLVHAFNLLKWGAWWMSCMVIGEITFGLGIACRYRLHTDPESKNIYIAEYLLVVLSPCAFIAADYILLGRLATYLRGGDHLFVRPSRIRLLFLASDVSTFLIQALGGTVSLEANTAKVTALGNHLVLAGLILQLSSFCIFTGIFFRFVLRLRRYNPDVWEQDQGKPWYNDLRALVVALALSCLGIIVRSVYRVVENSQGFKGPLSRSEPLFYLLDTLPLWLAISVYAPFWPGRLMRPSSETDSAVDQVEMQVGWEDK</sequence>